<evidence type="ECO:0000256" key="1">
    <source>
        <dbReference type="SAM" id="MobiDB-lite"/>
    </source>
</evidence>
<feature type="compositionally biased region" description="Low complexity" evidence="1">
    <location>
        <begin position="63"/>
        <end position="73"/>
    </location>
</feature>
<feature type="region of interest" description="Disordered" evidence="1">
    <location>
        <begin position="745"/>
        <end position="795"/>
    </location>
</feature>
<dbReference type="GO" id="GO:0008157">
    <property type="term" value="F:protein phosphatase 1 binding"/>
    <property type="evidence" value="ECO:0007669"/>
    <property type="project" value="TreeGrafter"/>
</dbReference>
<dbReference type="GO" id="GO:0000164">
    <property type="term" value="C:protein phosphatase type 1 complex"/>
    <property type="evidence" value="ECO:0007669"/>
    <property type="project" value="TreeGrafter"/>
</dbReference>
<feature type="compositionally biased region" description="Basic and acidic residues" evidence="1">
    <location>
        <begin position="1"/>
        <end position="10"/>
    </location>
</feature>
<dbReference type="OrthoDB" id="1881at2759"/>
<dbReference type="PANTHER" id="PTHR12307:SF2">
    <property type="entry name" value="PROTEIN PHOSPHATASE 1 REGULATORY SUBUNIT 3A"/>
    <property type="match status" value="1"/>
</dbReference>
<name>A0A9Q0IE11_9TELE</name>
<feature type="compositionally biased region" description="Basic and acidic residues" evidence="1">
    <location>
        <begin position="414"/>
        <end position="430"/>
    </location>
</feature>
<dbReference type="InterPro" id="IPR038175">
    <property type="entry name" value="CBM21_dom_sf"/>
</dbReference>
<evidence type="ECO:0000313" key="4">
    <source>
        <dbReference type="Proteomes" id="UP001148018"/>
    </source>
</evidence>
<dbReference type="GO" id="GO:2001069">
    <property type="term" value="F:glycogen binding"/>
    <property type="evidence" value="ECO:0007669"/>
    <property type="project" value="TreeGrafter"/>
</dbReference>
<gene>
    <name evidence="3" type="ORF">NHX12_003322</name>
</gene>
<dbReference type="Proteomes" id="UP001148018">
    <property type="component" value="Unassembled WGS sequence"/>
</dbReference>
<evidence type="ECO:0000313" key="3">
    <source>
        <dbReference type="EMBL" id="KAJ3596922.1"/>
    </source>
</evidence>
<dbReference type="InterPro" id="IPR050782">
    <property type="entry name" value="PP1_regulatory_subunit_3"/>
</dbReference>
<protein>
    <recommendedName>
        <fullName evidence="2">CBM21 domain-containing protein</fullName>
    </recommendedName>
</protein>
<evidence type="ECO:0000259" key="2">
    <source>
        <dbReference type="PROSITE" id="PS51159"/>
    </source>
</evidence>
<feature type="region of interest" description="Disordered" evidence="1">
    <location>
        <begin position="285"/>
        <end position="456"/>
    </location>
</feature>
<feature type="compositionally biased region" description="Basic residues" evidence="1">
    <location>
        <begin position="340"/>
        <end position="349"/>
    </location>
</feature>
<feature type="domain" description="CBM21" evidence="2">
    <location>
        <begin position="137"/>
        <end position="247"/>
    </location>
</feature>
<dbReference type="InterPro" id="IPR005036">
    <property type="entry name" value="CBM21_dom"/>
</dbReference>
<organism evidence="3 4">
    <name type="scientific">Muraenolepis orangiensis</name>
    <name type="common">Patagonian moray cod</name>
    <dbReference type="NCBI Taxonomy" id="630683"/>
    <lineage>
        <taxon>Eukaryota</taxon>
        <taxon>Metazoa</taxon>
        <taxon>Chordata</taxon>
        <taxon>Craniata</taxon>
        <taxon>Vertebrata</taxon>
        <taxon>Euteleostomi</taxon>
        <taxon>Actinopterygii</taxon>
        <taxon>Neopterygii</taxon>
        <taxon>Teleostei</taxon>
        <taxon>Neoteleostei</taxon>
        <taxon>Acanthomorphata</taxon>
        <taxon>Zeiogadaria</taxon>
        <taxon>Gadariae</taxon>
        <taxon>Gadiformes</taxon>
        <taxon>Muraenolepidoidei</taxon>
        <taxon>Muraenolepididae</taxon>
        <taxon>Muraenolepis</taxon>
    </lineage>
</organism>
<dbReference type="Gene3D" id="2.60.40.2440">
    <property type="entry name" value="Carbohydrate binding type-21 domain"/>
    <property type="match status" value="1"/>
</dbReference>
<reference evidence="3" key="1">
    <citation type="submission" date="2022-07" db="EMBL/GenBank/DDBJ databases">
        <title>Chromosome-level genome of Muraenolepis orangiensis.</title>
        <authorList>
            <person name="Kim J."/>
        </authorList>
    </citation>
    <scope>NUCLEOTIDE SEQUENCE</scope>
    <source>
        <strain evidence="3">KU_S4_2022</strain>
        <tissue evidence="3">Muscle</tissue>
    </source>
</reference>
<proteinExistence type="predicted"/>
<dbReference type="CDD" id="cd22255">
    <property type="entry name" value="PBD_PPP1R3A"/>
    <property type="match status" value="1"/>
</dbReference>
<dbReference type="PROSITE" id="PS51159">
    <property type="entry name" value="CBM21"/>
    <property type="match status" value="1"/>
</dbReference>
<sequence length="795" mass="85620">MAFAAVEHRTFGPADLLRVPGPGLASPDSDDEDCEAVAGIVPNSSPQPRRKTSASEEEDEAAETASSSSWPSAPGSRRVSFADAKGLSLALVKEFDTWGLPDPPDYDPRLAEGGDGEGYSYYLSFPCPLPTSPQELGSRVREQKVELESVELLPGTTVLRGLVRVLNISFHKTVFVRFTLDAWASHFDLLAEYVKDSGDGVTDCFSFKLTLVPPFAEQGARVDFCLRYETPIGTFWANNGARNYVLLLHQRARAVDEPPQEQCVPNGVGRKSCLKAARQNFATVDNSSSEENVRSIEKISTGVSKNGGALDTKAGRVSDSASEDECHEVTTESSGDAGRRTQRRAARQAKVKDLFSQRDHKPEREKQTEASLPPPPADGESEDENPAESTVDPPLSRSGDWAPSAPLQSGESSVAEKPESVGEEKLEQKRRSAASLPGGNRQRPSESIGESDQGSDDVCIVNHTEEESHSDVSLAENTGASVTAPCSFTFGTVLAPLYPSVCGRSQSQGHPMRGPSMMGDALENCASIPADLAEDTSGIGGDDRRTMNTHLKDVLGEDVKPCVSVAADTNTKHADINCQESEHECTNNPQPTADVDTTPSDVNNEVWNACTARAGTDLQGKTVEVSRALGCQWKNPPAMQIMADAAKAQREAEEVLSDIQNQLDRTQPLSQPQVLQETPDARSQPHMSHMSPFVMPCEIEQHIPCDTATGFICTDSNNSNEQGGVQPAMSTTNIYPDQGRATEQLEELDPEAADVPVGDQSVPEPEDECRCSAVDLSHETLTTSLEVGEDPDRGE</sequence>
<comment type="caution">
    <text evidence="3">The sequence shown here is derived from an EMBL/GenBank/DDBJ whole genome shotgun (WGS) entry which is preliminary data.</text>
</comment>
<keyword evidence="4" id="KW-1185">Reference proteome</keyword>
<dbReference type="GO" id="GO:0005979">
    <property type="term" value="P:regulation of glycogen biosynthetic process"/>
    <property type="evidence" value="ECO:0007669"/>
    <property type="project" value="TreeGrafter"/>
</dbReference>
<accession>A0A9Q0IE11</accession>
<feature type="region of interest" description="Disordered" evidence="1">
    <location>
        <begin position="1"/>
        <end position="76"/>
    </location>
</feature>
<feature type="compositionally biased region" description="Polar residues" evidence="1">
    <location>
        <begin position="664"/>
        <end position="676"/>
    </location>
</feature>
<dbReference type="Pfam" id="PF03370">
    <property type="entry name" value="CBM_21"/>
    <property type="match status" value="1"/>
</dbReference>
<feature type="compositionally biased region" description="Basic and acidic residues" evidence="1">
    <location>
        <begin position="350"/>
        <end position="368"/>
    </location>
</feature>
<dbReference type="AlphaFoldDB" id="A0A9Q0IE11"/>
<feature type="region of interest" description="Disordered" evidence="1">
    <location>
        <begin position="664"/>
        <end position="688"/>
    </location>
</feature>
<dbReference type="PANTHER" id="PTHR12307">
    <property type="entry name" value="PROTEIN PHOSPHATASE 1 REGULATORY SUBUNIT"/>
    <property type="match status" value="1"/>
</dbReference>
<dbReference type="EMBL" id="JANIIK010000110">
    <property type="protein sequence ID" value="KAJ3596922.1"/>
    <property type="molecule type" value="Genomic_DNA"/>
</dbReference>